<dbReference type="PROSITE" id="PS01033">
    <property type="entry name" value="GLOBIN"/>
    <property type="match status" value="1"/>
</dbReference>
<evidence type="ECO:0000256" key="6">
    <source>
        <dbReference type="SAM" id="SignalP"/>
    </source>
</evidence>
<feature type="chain" id="PRO_5035298491" description="Globin domain-containing protein" evidence="6">
    <location>
        <begin position="18"/>
        <end position="218"/>
    </location>
</feature>
<dbReference type="AlphaFoldDB" id="A0A8J2WAM9"/>
<evidence type="ECO:0000313" key="9">
    <source>
        <dbReference type="Proteomes" id="UP000789390"/>
    </source>
</evidence>
<evidence type="ECO:0000256" key="4">
    <source>
        <dbReference type="ARBA" id="ARBA00022723"/>
    </source>
</evidence>
<keyword evidence="3" id="KW-0561">Oxygen transport</keyword>
<dbReference type="GO" id="GO:0046872">
    <property type="term" value="F:metal ion binding"/>
    <property type="evidence" value="ECO:0007669"/>
    <property type="project" value="UniProtKB-KW"/>
</dbReference>
<evidence type="ECO:0000259" key="7">
    <source>
        <dbReference type="PROSITE" id="PS01033"/>
    </source>
</evidence>
<comment type="caution">
    <text evidence="8">The sequence shown here is derived from an EMBL/GenBank/DDBJ whole genome shotgun (WGS) entry which is preliminary data.</text>
</comment>
<reference evidence="8" key="1">
    <citation type="submission" date="2021-11" db="EMBL/GenBank/DDBJ databases">
        <authorList>
            <person name="Schell T."/>
        </authorList>
    </citation>
    <scope>NUCLEOTIDE SEQUENCE</scope>
    <source>
        <strain evidence="8">M5</strain>
    </source>
</reference>
<keyword evidence="9" id="KW-1185">Reference proteome</keyword>
<keyword evidence="6" id="KW-0732">Signal</keyword>
<evidence type="ECO:0000256" key="2">
    <source>
        <dbReference type="ARBA" id="ARBA00022617"/>
    </source>
</evidence>
<protein>
    <recommendedName>
        <fullName evidence="7">Globin domain-containing protein</fullName>
    </recommendedName>
</protein>
<keyword evidence="2" id="KW-0349">Heme</keyword>
<feature type="domain" description="Globin" evidence="7">
    <location>
        <begin position="79"/>
        <end position="218"/>
    </location>
</feature>
<keyword evidence="1" id="KW-0813">Transport</keyword>
<proteinExistence type="predicted"/>
<dbReference type="PANTHER" id="PTHR47217:SF1">
    <property type="entry name" value="GLOBIN-LIKE PROTEIN"/>
    <property type="match status" value="1"/>
</dbReference>
<accession>A0A8J2WAM9</accession>
<sequence length="218" mass="23936">MNPLVLVLTALLSLAAGLSPHNQRILGGLGAGSVRGQQGPLVVTTTVTTVLDMSNGVAKTYVSPAMENQKVEKAGLHSIITDHDITVLKSSWDILKRRGNFAPKIYLRYFKAVPESQRAFPAFANISLSDLPNNADFLNAAYTSITSLNYIIPYLQYDIPGGCPVFPNLKNKYNLVDMKKLAPIWMTAMQEEMGSAFTVEVRETWKKSITALIDFVSN</sequence>
<dbReference type="InterPro" id="IPR009050">
    <property type="entry name" value="Globin-like_sf"/>
</dbReference>
<organism evidence="8 9">
    <name type="scientific">Daphnia galeata</name>
    <dbReference type="NCBI Taxonomy" id="27404"/>
    <lineage>
        <taxon>Eukaryota</taxon>
        <taxon>Metazoa</taxon>
        <taxon>Ecdysozoa</taxon>
        <taxon>Arthropoda</taxon>
        <taxon>Crustacea</taxon>
        <taxon>Branchiopoda</taxon>
        <taxon>Diplostraca</taxon>
        <taxon>Cladocera</taxon>
        <taxon>Anomopoda</taxon>
        <taxon>Daphniidae</taxon>
        <taxon>Daphnia</taxon>
    </lineage>
</organism>
<evidence type="ECO:0000313" key="8">
    <source>
        <dbReference type="EMBL" id="CAH0099552.1"/>
    </source>
</evidence>
<name>A0A8J2WAM9_9CRUS</name>
<dbReference type="GO" id="GO:0005344">
    <property type="term" value="F:oxygen carrier activity"/>
    <property type="evidence" value="ECO:0007669"/>
    <property type="project" value="UniProtKB-KW"/>
</dbReference>
<feature type="signal peptide" evidence="6">
    <location>
        <begin position="1"/>
        <end position="17"/>
    </location>
</feature>
<evidence type="ECO:0000256" key="5">
    <source>
        <dbReference type="ARBA" id="ARBA00023004"/>
    </source>
</evidence>
<evidence type="ECO:0000256" key="3">
    <source>
        <dbReference type="ARBA" id="ARBA00022621"/>
    </source>
</evidence>
<dbReference type="OrthoDB" id="436496at2759"/>
<dbReference type="GO" id="GO:0019825">
    <property type="term" value="F:oxygen binding"/>
    <property type="evidence" value="ECO:0007669"/>
    <property type="project" value="InterPro"/>
</dbReference>
<dbReference type="InterPro" id="IPR012292">
    <property type="entry name" value="Globin/Proto"/>
</dbReference>
<dbReference type="InterPro" id="IPR000971">
    <property type="entry name" value="Globin"/>
</dbReference>
<evidence type="ECO:0000256" key="1">
    <source>
        <dbReference type="ARBA" id="ARBA00022448"/>
    </source>
</evidence>
<keyword evidence="5" id="KW-0408">Iron</keyword>
<dbReference type="Gene3D" id="1.10.490.10">
    <property type="entry name" value="Globins"/>
    <property type="match status" value="1"/>
</dbReference>
<dbReference type="GO" id="GO:0020037">
    <property type="term" value="F:heme binding"/>
    <property type="evidence" value="ECO:0007669"/>
    <property type="project" value="InterPro"/>
</dbReference>
<dbReference type="PANTHER" id="PTHR47217">
    <property type="entry name" value="GLOBIN-LIKE PROTEIN"/>
    <property type="match status" value="1"/>
</dbReference>
<dbReference type="EMBL" id="CAKKLH010000021">
    <property type="protein sequence ID" value="CAH0099552.1"/>
    <property type="molecule type" value="Genomic_DNA"/>
</dbReference>
<dbReference type="Proteomes" id="UP000789390">
    <property type="component" value="Unassembled WGS sequence"/>
</dbReference>
<dbReference type="CDD" id="cd01040">
    <property type="entry name" value="Mb-like"/>
    <property type="match status" value="1"/>
</dbReference>
<keyword evidence="4" id="KW-0479">Metal-binding</keyword>
<dbReference type="InterPro" id="IPR044399">
    <property type="entry name" value="Mb-like_M"/>
</dbReference>
<dbReference type="SUPFAM" id="SSF46458">
    <property type="entry name" value="Globin-like"/>
    <property type="match status" value="1"/>
</dbReference>
<gene>
    <name evidence="8" type="ORF">DGAL_LOCUS1693</name>
</gene>